<dbReference type="GO" id="GO:0016740">
    <property type="term" value="F:transferase activity"/>
    <property type="evidence" value="ECO:0007669"/>
    <property type="project" value="UniProtKB-KW"/>
</dbReference>
<dbReference type="PANTHER" id="PTHR22770:SF47">
    <property type="entry name" value="E3 UBIQUITIN-PROTEIN LIGASE RNF216"/>
    <property type="match status" value="1"/>
</dbReference>
<dbReference type="InterPro" id="IPR044066">
    <property type="entry name" value="TRIAD_supradom"/>
</dbReference>
<sequence>MKDGISCRGNGVTDDEKHTFCSGYVKEYVGINEANISSGIAGLVCMEFTCKGALAITDMKQHFVINFLETLENRIAEENIGGANIVGLRRCRRCNYCVEVVDRCFFTCICGFKQCLICEEEYVDEHGSVRCSSNKKTEAQLLEEELSAAVDRQCHNCKLQFMKLEGCILMTCRCSATQCYLCRTPDIKGDHFCACNKRYSCISIKFHRFDDCEQLDARKLDDIKSRLNGGSNMTRQGIDDHRNERSHVGPVRNTNVTPLHLLEPFPPRRRNMPPPSPPESNASLRSQTMHNRRRRRRNTPPPEIDNIYERNAPSRLQTMCGRRHPSRDTPPPESNFYDERRSSTFRRFNQAPPPESEFFYDRFVSSRY</sequence>
<evidence type="ECO:0000259" key="9">
    <source>
        <dbReference type="PROSITE" id="PS51873"/>
    </source>
</evidence>
<keyword evidence="6" id="KW-0833">Ubl conjugation pathway</keyword>
<feature type="compositionally biased region" description="Basic and acidic residues" evidence="8">
    <location>
        <begin position="237"/>
        <end position="247"/>
    </location>
</feature>
<evidence type="ECO:0000256" key="6">
    <source>
        <dbReference type="ARBA" id="ARBA00022786"/>
    </source>
</evidence>
<evidence type="ECO:0000256" key="7">
    <source>
        <dbReference type="ARBA" id="ARBA00022833"/>
    </source>
</evidence>
<evidence type="ECO:0000256" key="8">
    <source>
        <dbReference type="SAM" id="MobiDB-lite"/>
    </source>
</evidence>
<keyword evidence="5" id="KW-0863">Zinc-finger</keyword>
<dbReference type="WBParaSite" id="PSU_v2.g21511.t1">
    <property type="protein sequence ID" value="PSU_v2.g21511.t1"/>
    <property type="gene ID" value="PSU_v2.g21511"/>
</dbReference>
<dbReference type="PROSITE" id="PS51873">
    <property type="entry name" value="TRIAD"/>
    <property type="match status" value="1"/>
</dbReference>
<proteinExistence type="predicted"/>
<dbReference type="InterPro" id="IPR051628">
    <property type="entry name" value="LUBAC_E3_Ligases"/>
</dbReference>
<evidence type="ECO:0000256" key="2">
    <source>
        <dbReference type="ARBA" id="ARBA00022679"/>
    </source>
</evidence>
<dbReference type="SUPFAM" id="SSF57850">
    <property type="entry name" value="RING/U-box"/>
    <property type="match status" value="1"/>
</dbReference>
<keyword evidence="10" id="KW-1185">Reference proteome</keyword>
<keyword evidence="2" id="KW-0808">Transferase</keyword>
<comment type="pathway">
    <text evidence="1">Protein modification; protein ubiquitination.</text>
</comment>
<reference evidence="11" key="1">
    <citation type="submission" date="2022-11" db="UniProtKB">
        <authorList>
            <consortium name="WormBaseParasite"/>
        </authorList>
    </citation>
    <scope>IDENTIFICATION</scope>
</reference>
<evidence type="ECO:0000313" key="11">
    <source>
        <dbReference type="WBParaSite" id="PSU_v2.g21511.t1"/>
    </source>
</evidence>
<feature type="region of interest" description="Disordered" evidence="8">
    <location>
        <begin position="225"/>
        <end position="356"/>
    </location>
</feature>
<dbReference type="GO" id="GO:0008270">
    <property type="term" value="F:zinc ion binding"/>
    <property type="evidence" value="ECO:0007669"/>
    <property type="project" value="UniProtKB-KW"/>
</dbReference>
<organism evidence="10 11">
    <name type="scientific">Panagrolaimus superbus</name>
    <dbReference type="NCBI Taxonomy" id="310955"/>
    <lineage>
        <taxon>Eukaryota</taxon>
        <taxon>Metazoa</taxon>
        <taxon>Ecdysozoa</taxon>
        <taxon>Nematoda</taxon>
        <taxon>Chromadorea</taxon>
        <taxon>Rhabditida</taxon>
        <taxon>Tylenchina</taxon>
        <taxon>Panagrolaimomorpha</taxon>
        <taxon>Panagrolaimoidea</taxon>
        <taxon>Panagrolaimidae</taxon>
        <taxon>Panagrolaimus</taxon>
    </lineage>
</organism>
<feature type="compositionally biased region" description="Polar residues" evidence="8">
    <location>
        <begin position="279"/>
        <end position="289"/>
    </location>
</feature>
<evidence type="ECO:0000256" key="4">
    <source>
        <dbReference type="ARBA" id="ARBA00022737"/>
    </source>
</evidence>
<dbReference type="Proteomes" id="UP000887577">
    <property type="component" value="Unplaced"/>
</dbReference>
<accession>A0A914YPX3</accession>
<keyword evidence="4" id="KW-0677">Repeat</keyword>
<name>A0A914YPX3_9BILA</name>
<dbReference type="Gene3D" id="1.20.120.1750">
    <property type="match status" value="1"/>
</dbReference>
<protein>
    <submittedName>
        <fullName evidence="11">RING-type domain-containing protein</fullName>
    </submittedName>
</protein>
<feature type="domain" description="RING-type" evidence="9">
    <location>
        <begin position="1"/>
        <end position="199"/>
    </location>
</feature>
<evidence type="ECO:0000256" key="1">
    <source>
        <dbReference type="ARBA" id="ARBA00004906"/>
    </source>
</evidence>
<dbReference type="PANTHER" id="PTHR22770">
    <property type="entry name" value="UBIQUITIN CONJUGATING ENZYME 7 INTERACTING PROTEIN-RELATED"/>
    <property type="match status" value="1"/>
</dbReference>
<dbReference type="AlphaFoldDB" id="A0A914YPX3"/>
<evidence type="ECO:0000313" key="10">
    <source>
        <dbReference type="Proteomes" id="UP000887577"/>
    </source>
</evidence>
<keyword evidence="3" id="KW-0479">Metal-binding</keyword>
<evidence type="ECO:0000256" key="5">
    <source>
        <dbReference type="ARBA" id="ARBA00022771"/>
    </source>
</evidence>
<keyword evidence="7" id="KW-0862">Zinc</keyword>
<evidence type="ECO:0000256" key="3">
    <source>
        <dbReference type="ARBA" id="ARBA00022723"/>
    </source>
</evidence>
<dbReference type="Pfam" id="PF26200">
    <property type="entry name" value="Rcat_RNF216"/>
    <property type="match status" value="1"/>
</dbReference>